<dbReference type="Proteomes" id="UP000282454">
    <property type="component" value="Unassembled WGS sequence"/>
</dbReference>
<protein>
    <submittedName>
        <fullName evidence="1">Uncharacterized protein</fullName>
    </submittedName>
</protein>
<evidence type="ECO:0000313" key="2">
    <source>
        <dbReference type="Proteomes" id="UP000282454"/>
    </source>
</evidence>
<keyword evidence="2" id="KW-1185">Reference proteome</keyword>
<gene>
    <name evidence="1" type="ORF">CLV68_5980</name>
</gene>
<name>A0A421AX75_9PSEU</name>
<proteinExistence type="predicted"/>
<reference evidence="1 2" key="1">
    <citation type="submission" date="2018-10" db="EMBL/GenBank/DDBJ databases">
        <title>Genomic Encyclopedia of Archaeal and Bacterial Type Strains, Phase II (KMG-II): from individual species to whole genera.</title>
        <authorList>
            <person name="Goeker M."/>
        </authorList>
    </citation>
    <scope>NUCLEOTIDE SEQUENCE [LARGE SCALE GENOMIC DNA]</scope>
    <source>
        <strain evidence="1 2">DSM 45657</strain>
    </source>
</reference>
<organism evidence="1 2">
    <name type="scientific">Actinokineospora cianjurensis</name>
    <dbReference type="NCBI Taxonomy" id="585224"/>
    <lineage>
        <taxon>Bacteria</taxon>
        <taxon>Bacillati</taxon>
        <taxon>Actinomycetota</taxon>
        <taxon>Actinomycetes</taxon>
        <taxon>Pseudonocardiales</taxon>
        <taxon>Pseudonocardiaceae</taxon>
        <taxon>Actinokineospora</taxon>
    </lineage>
</organism>
<comment type="caution">
    <text evidence="1">The sequence shown here is derived from an EMBL/GenBank/DDBJ whole genome shotgun (WGS) entry which is preliminary data.</text>
</comment>
<dbReference type="EMBL" id="RCDD01000007">
    <property type="protein sequence ID" value="RLK54430.1"/>
    <property type="molecule type" value="Genomic_DNA"/>
</dbReference>
<evidence type="ECO:0000313" key="1">
    <source>
        <dbReference type="EMBL" id="RLK54430.1"/>
    </source>
</evidence>
<accession>A0A421AX75</accession>
<sequence length="67" mass="7366">MSRADAKASLVRLPDAIPLTQMFIQRWVLCPQAIPAFVNAQLAHSPAIVDDVWGVLFQACANIRSTM</sequence>
<dbReference type="AlphaFoldDB" id="A0A421AX75"/>